<protein>
    <submittedName>
        <fullName evidence="1">Uncharacterized protein</fullName>
    </submittedName>
</protein>
<accession>A0ACC2GPJ2</accession>
<dbReference type="Proteomes" id="UP001157502">
    <property type="component" value="Chromosome 11"/>
</dbReference>
<proteinExistence type="predicted"/>
<evidence type="ECO:0000313" key="1">
    <source>
        <dbReference type="EMBL" id="KAJ8005475.1"/>
    </source>
</evidence>
<comment type="caution">
    <text evidence="1">The sequence shown here is derived from an EMBL/GenBank/DDBJ whole genome shotgun (WGS) entry which is preliminary data.</text>
</comment>
<organism evidence="1 2">
    <name type="scientific">Dallia pectoralis</name>
    <name type="common">Alaska blackfish</name>
    <dbReference type="NCBI Taxonomy" id="75939"/>
    <lineage>
        <taxon>Eukaryota</taxon>
        <taxon>Metazoa</taxon>
        <taxon>Chordata</taxon>
        <taxon>Craniata</taxon>
        <taxon>Vertebrata</taxon>
        <taxon>Euteleostomi</taxon>
        <taxon>Actinopterygii</taxon>
        <taxon>Neopterygii</taxon>
        <taxon>Teleostei</taxon>
        <taxon>Protacanthopterygii</taxon>
        <taxon>Esociformes</taxon>
        <taxon>Umbridae</taxon>
        <taxon>Dallia</taxon>
    </lineage>
</organism>
<evidence type="ECO:0000313" key="2">
    <source>
        <dbReference type="Proteomes" id="UP001157502"/>
    </source>
</evidence>
<reference evidence="1" key="1">
    <citation type="submission" date="2021-05" db="EMBL/GenBank/DDBJ databases">
        <authorList>
            <person name="Pan Q."/>
            <person name="Jouanno E."/>
            <person name="Zahm M."/>
            <person name="Klopp C."/>
            <person name="Cabau C."/>
            <person name="Louis A."/>
            <person name="Berthelot C."/>
            <person name="Parey E."/>
            <person name="Roest Crollius H."/>
            <person name="Montfort J."/>
            <person name="Robinson-Rechavi M."/>
            <person name="Bouchez O."/>
            <person name="Lampietro C."/>
            <person name="Lopez Roques C."/>
            <person name="Donnadieu C."/>
            <person name="Postlethwait J."/>
            <person name="Bobe J."/>
            <person name="Dillon D."/>
            <person name="Chandos A."/>
            <person name="von Hippel F."/>
            <person name="Guiguen Y."/>
        </authorList>
    </citation>
    <scope>NUCLEOTIDE SEQUENCE</scope>
    <source>
        <strain evidence="1">YG-Jan2019</strain>
    </source>
</reference>
<name>A0ACC2GPJ2_DALPE</name>
<sequence length="1189" mass="134304">MSQVLRGQGKGRRPNKRQPTTSPSTTHSPSSSNLTPPPTNSDDIDPDPTDMEDITTQPTQTQTPTPSPPGTTPLVKGERSQSPPPSRCSRRRRMTQPGPRSIRYPDRRSTVLGHLTTKPADIFLLQECGIPYKEMDGLLEEGWTLGSSFWSGSNIARADGVGILMTNPYIRPKASRVVESGRILVLDLEIQGSPLRVINVYQRTGESLPISEAQVSPPRLDTSPGGGDFNCALWDEDRSKPRRDRSSKELQAIIDDFSLTDVGGSTPPTPTWVSSSEASYSRIDMFLLSPGLRMRSLTSEAAHFSDHRMVTVTLDLVGLVKIGRGSWRMNTLVLEAQTVRLSFSRRYLEWRTLKELYDSPIEWWEIVKDRVKGYFGGVGRRKAREKRASFNHHNKALQRLSLLQLEGFEVARELSETKEHLATLYREEQKKSQYRSKLQGLEEDEKCTRYFFRKARSRQKPILSLYNSQGDSVKNSADILWAAGDFYGRLYDNKPADGDLATAFLKGLNRVIEGGESEDPEMSIEELTRAVHSINEQKAPGPDGIPGEFYQTFWDLIKNDVAEVFQAIYRERRLGESMRQSTITLIPKKGDLKDLRNWRPINLLSVDYKIMTKALTKRFQSHLPTVIAADQTCSIPERSINDNLLLVRDVILHSQERGSPLGLLSLDQEKAFDRVSHGFLQRVLKKMNFPQHLINWTNLCYQNISSRVLVNNILTDPFPIRSAVRQGCPLAPLLYVIYLEPFLERIRTSPGIPGYQLPGAGGERLRVVAYMDEITIVGTDSRSITTATKVVDDYCAATGALVNRETIKLLGITFQRDGGGSTSWAETICRVQRKICEWSARSLTMTGKTLILKAIVLPILLYLGRVFPPDKAASKKIERLMFTFVWGSQMERLQRSTLYKMAENGGKGVPDILNIIRAQQLSNLVKTFNKPDRKASFFERHYATPILRTLGMGTIDHTVPYSWDPPKVYKAIRDFAFGSGLSTAGLASWKYKDIMGHIRSKDTVAPLRASSTVAPQQVWLNVNHHCLTNRQKDISWMAVHGCLPTGEFMYRRHISLTVSCPHGCKTVENTYHVLAECSVARRVWALFVPSVSHNRLLTLPRLTTENILNSPPCGCTTTELRQQWRIIGVVKQVLWETRNIKVFNRTTVNPITLRRITILLRDHAITDFHKDPVTARAAWGVTRWKDINL</sequence>
<dbReference type="EMBL" id="CM055738">
    <property type="protein sequence ID" value="KAJ8005475.1"/>
    <property type="molecule type" value="Genomic_DNA"/>
</dbReference>
<gene>
    <name evidence="1" type="ORF">DPEC_G00147030</name>
</gene>
<keyword evidence="2" id="KW-1185">Reference proteome</keyword>